<accession>A0ABW5AFK4</accession>
<keyword evidence="4" id="KW-0500">Molybdenum</keyword>
<keyword evidence="7" id="KW-0560">Oxidoreductase</keyword>
<organism evidence="11 12">
    <name type="scientific">Rhodoplanes azumiensis</name>
    <dbReference type="NCBI Taxonomy" id="1897628"/>
    <lineage>
        <taxon>Bacteria</taxon>
        <taxon>Pseudomonadati</taxon>
        <taxon>Pseudomonadota</taxon>
        <taxon>Alphaproteobacteria</taxon>
        <taxon>Hyphomicrobiales</taxon>
        <taxon>Nitrobacteraceae</taxon>
        <taxon>Rhodoplanes</taxon>
    </lineage>
</organism>
<dbReference type="Pfam" id="PF04879">
    <property type="entry name" value="Molybdop_Fe4S4"/>
    <property type="match status" value="1"/>
</dbReference>
<dbReference type="RefSeq" id="WP_378476895.1">
    <property type="nucleotide sequence ID" value="NZ_JBHUIW010000004.1"/>
</dbReference>
<evidence type="ECO:0000256" key="4">
    <source>
        <dbReference type="ARBA" id="ARBA00022505"/>
    </source>
</evidence>
<dbReference type="Gene3D" id="3.40.50.740">
    <property type="match status" value="2"/>
</dbReference>
<keyword evidence="6" id="KW-0732">Signal</keyword>
<dbReference type="Pfam" id="PF01568">
    <property type="entry name" value="Molydop_binding"/>
    <property type="match status" value="1"/>
</dbReference>
<name>A0ABW5AFK4_9BRAD</name>
<dbReference type="SUPFAM" id="SSF50692">
    <property type="entry name" value="ADC-like"/>
    <property type="match status" value="1"/>
</dbReference>
<dbReference type="Gene3D" id="3.40.228.10">
    <property type="entry name" value="Dimethylsulfoxide Reductase, domain 2"/>
    <property type="match status" value="2"/>
</dbReference>
<keyword evidence="5" id="KW-0479">Metal-binding</keyword>
<dbReference type="EMBL" id="JBHUIW010000004">
    <property type="protein sequence ID" value="MFD2181713.1"/>
    <property type="molecule type" value="Genomic_DNA"/>
</dbReference>
<keyword evidence="9" id="KW-0411">Iron-sulfur</keyword>
<dbReference type="InterPro" id="IPR006311">
    <property type="entry name" value="TAT_signal"/>
</dbReference>
<comment type="cofactor">
    <cofactor evidence="1">
        <name>Mo-bis(molybdopterin guanine dinucleotide)</name>
        <dbReference type="ChEBI" id="CHEBI:60539"/>
    </cofactor>
</comment>
<dbReference type="InterPro" id="IPR009010">
    <property type="entry name" value="Asp_de-COase-like_dom_sf"/>
</dbReference>
<feature type="domain" description="4Fe-4S Mo/W bis-MGD-type" evidence="10">
    <location>
        <begin position="67"/>
        <end position="124"/>
    </location>
</feature>
<dbReference type="Proteomes" id="UP001597314">
    <property type="component" value="Unassembled WGS sequence"/>
</dbReference>
<dbReference type="SMART" id="SM00926">
    <property type="entry name" value="Molybdop_Fe4S4"/>
    <property type="match status" value="1"/>
</dbReference>
<evidence type="ECO:0000313" key="11">
    <source>
        <dbReference type="EMBL" id="MFD2181713.1"/>
    </source>
</evidence>
<gene>
    <name evidence="11" type="ORF">ACFSOX_06075</name>
</gene>
<dbReference type="InterPro" id="IPR006657">
    <property type="entry name" value="MoPterin_dinucl-bd_dom"/>
</dbReference>
<evidence type="ECO:0000256" key="9">
    <source>
        <dbReference type="ARBA" id="ARBA00023014"/>
    </source>
</evidence>
<keyword evidence="8" id="KW-0408">Iron</keyword>
<dbReference type="SUPFAM" id="SSF53706">
    <property type="entry name" value="Formate dehydrogenase/DMSO reductase, domains 1-3"/>
    <property type="match status" value="1"/>
</dbReference>
<comment type="similarity">
    <text evidence="2">Belongs to the prokaryotic molybdopterin-containing oxidoreductase family.</text>
</comment>
<dbReference type="PANTHER" id="PTHR43742">
    <property type="entry name" value="TRIMETHYLAMINE-N-OXIDE REDUCTASE"/>
    <property type="match status" value="1"/>
</dbReference>
<evidence type="ECO:0000256" key="1">
    <source>
        <dbReference type="ARBA" id="ARBA00001942"/>
    </source>
</evidence>
<keyword evidence="3" id="KW-0004">4Fe-4S</keyword>
<dbReference type="PROSITE" id="PS51318">
    <property type="entry name" value="TAT"/>
    <property type="match status" value="1"/>
</dbReference>
<dbReference type="Pfam" id="PF00384">
    <property type="entry name" value="Molybdopterin"/>
    <property type="match status" value="1"/>
</dbReference>
<evidence type="ECO:0000256" key="6">
    <source>
        <dbReference type="ARBA" id="ARBA00022729"/>
    </source>
</evidence>
<dbReference type="Gene3D" id="2.20.25.90">
    <property type="entry name" value="ADC-like domains"/>
    <property type="match status" value="1"/>
</dbReference>
<comment type="caution">
    <text evidence="11">The sequence shown here is derived from an EMBL/GenBank/DDBJ whole genome shotgun (WGS) entry which is preliminary data.</text>
</comment>
<evidence type="ECO:0000256" key="5">
    <source>
        <dbReference type="ARBA" id="ARBA00022723"/>
    </source>
</evidence>
<reference evidence="12" key="1">
    <citation type="journal article" date="2019" name="Int. J. Syst. Evol. Microbiol.">
        <title>The Global Catalogue of Microorganisms (GCM) 10K type strain sequencing project: providing services to taxonomists for standard genome sequencing and annotation.</title>
        <authorList>
            <consortium name="The Broad Institute Genomics Platform"/>
            <consortium name="The Broad Institute Genome Sequencing Center for Infectious Disease"/>
            <person name="Wu L."/>
            <person name="Ma J."/>
        </authorList>
    </citation>
    <scope>NUCLEOTIDE SEQUENCE [LARGE SCALE GENOMIC DNA]</scope>
    <source>
        <strain evidence="12">CGMCC 1.6774</strain>
    </source>
</reference>
<dbReference type="PROSITE" id="PS51669">
    <property type="entry name" value="4FE4S_MOW_BIS_MGD"/>
    <property type="match status" value="1"/>
</dbReference>
<keyword evidence="12" id="KW-1185">Reference proteome</keyword>
<evidence type="ECO:0000313" key="12">
    <source>
        <dbReference type="Proteomes" id="UP001597314"/>
    </source>
</evidence>
<sequence length="884" mass="97807">MTASPAPLTLTFATDGAPDASARSASAGASRRDLLKGFASLAALATTTGALPMLAPLRPAAAQPLAAESIKSICVHCVNFCGIEVQRVGGVIRSIGPDPARRDVYNHGICPKGVAGAFQMYNPYRLKTPLKRTNPKKGLDQDPKWVEISWEEAFTTITERMARIKATNPSKLIWQHGHGKYLIGDQFPLAFGKAFGTPNIIHRTTTCESARHVADDITWGYHGFLPDIEHCNLFVVFGSNYFEAEQFARWMDHAVTDARERGMKVVVVEPRLSHVGAKADMWIPVRPGKDVAIVLALSKLLIDADQIDTDFLVTYTNAPQLVGPDGRILRAGDKPLVWDTVSKSARPFEAGVVPTLRGSFTVDGKPVKTAFDVFAESLAEMTPEAAGEIAGVPAETIRELAGMIAREARIGTTTKVGDLTHRYRPVMIHTWRGMTAREFGVQNWRSGLILQMLIGNPDAVGGMILGPVGRSPAYMAPAYCEYPPKRVDLAKSVYFPNGHHDVCQQVALTVLDPKAYGLPYEPEMQIFYATNRPVSTSDTTTQFKSMEKTFNVTIEIHMTETAWMSDIVLPDLGFLESWHFAPTRSHPFASNTGIRQPIVNPYNLQHDGFTILWELSKRLGIRDAYVDALNERWSLKTHKFEKGRDYTPREAVETIWLNATGGKSFDIAVKEGFVASRKTPQRVYMSGVEDKYKGPGKPKMQLYADSMAGTFEKVKQTVEKNGIKNIDVAQYQIAYSPIPRKEHAFPTPHREAADMPFYLITFKSMYRNQMACSNTNPILNFALGKDTLENRVLINTTAAKTLGLADGDEVVIETRVGKVKGRCKFTEGIRPDTVGISYHYGHQLPVFPAYARKGIAVNRVLELHPDKISGMNSFNDTKCRITKA</sequence>
<dbReference type="PANTHER" id="PTHR43742:SF9">
    <property type="entry name" value="TETRATHIONATE REDUCTASE SUBUNIT A"/>
    <property type="match status" value="1"/>
</dbReference>
<proteinExistence type="inferred from homology"/>
<dbReference type="InterPro" id="IPR050612">
    <property type="entry name" value="Prok_Mopterin_Oxidored"/>
</dbReference>
<protein>
    <submittedName>
        <fullName evidence="11">Molybdopterin-dependent oxidoreductase</fullName>
    </submittedName>
</protein>
<dbReference type="InterPro" id="IPR006963">
    <property type="entry name" value="Mopterin_OxRdtase_4Fe-4S_dom"/>
</dbReference>
<evidence type="ECO:0000256" key="2">
    <source>
        <dbReference type="ARBA" id="ARBA00010312"/>
    </source>
</evidence>
<evidence type="ECO:0000256" key="3">
    <source>
        <dbReference type="ARBA" id="ARBA00022485"/>
    </source>
</evidence>
<evidence type="ECO:0000256" key="7">
    <source>
        <dbReference type="ARBA" id="ARBA00023002"/>
    </source>
</evidence>
<dbReference type="Gene3D" id="2.40.40.20">
    <property type="match status" value="1"/>
</dbReference>
<evidence type="ECO:0000256" key="8">
    <source>
        <dbReference type="ARBA" id="ARBA00023004"/>
    </source>
</evidence>
<evidence type="ECO:0000259" key="10">
    <source>
        <dbReference type="PROSITE" id="PS51669"/>
    </source>
</evidence>
<dbReference type="InterPro" id="IPR006656">
    <property type="entry name" value="Mopterin_OxRdtase"/>
</dbReference>